<evidence type="ECO:0000313" key="2">
    <source>
        <dbReference type="Proteomes" id="UP001589836"/>
    </source>
</evidence>
<keyword evidence="1" id="KW-0282">Flagellum</keyword>
<proteinExistence type="predicted"/>
<dbReference type="InterPro" id="IPR022258">
    <property type="entry name" value="Flagellar_operon_YvyF"/>
</dbReference>
<evidence type="ECO:0000313" key="1">
    <source>
        <dbReference type="EMBL" id="MFC0525407.1"/>
    </source>
</evidence>
<dbReference type="EMBL" id="JBHLTP010000013">
    <property type="protein sequence ID" value="MFC0525407.1"/>
    <property type="molecule type" value="Genomic_DNA"/>
</dbReference>
<protein>
    <submittedName>
        <fullName evidence="1">TIGR03826 family flagellar region protein</fullName>
    </submittedName>
</protein>
<sequence length="143" mass="16640">MGELSNCPRCNALFMKGVRTVCENCYKEEELQFEKVYQYIKKKQNRSATVDDVIESTGVERELIMKFVKEHRLHTSMFPNLSYACEKCGSSIQEGKICNACTKEIKEGLKREQDIEDVRKTNLAREQESRAYVSGVYSRNRHK</sequence>
<keyword evidence="1" id="KW-0969">Cilium</keyword>
<gene>
    <name evidence="1" type="ORF">ACFFGV_17625</name>
</gene>
<comment type="caution">
    <text evidence="1">The sequence shown here is derived from an EMBL/GenBank/DDBJ whole genome shotgun (WGS) entry which is preliminary data.</text>
</comment>
<keyword evidence="2" id="KW-1185">Reference proteome</keyword>
<dbReference type="Proteomes" id="UP001589836">
    <property type="component" value="Unassembled WGS sequence"/>
</dbReference>
<dbReference type="NCBIfam" id="TIGR03826">
    <property type="entry name" value="YvyF"/>
    <property type="match status" value="1"/>
</dbReference>
<keyword evidence="1" id="KW-0966">Cell projection</keyword>
<dbReference type="RefSeq" id="WP_377350644.1">
    <property type="nucleotide sequence ID" value="NZ_JBHLTP010000013.1"/>
</dbReference>
<accession>A0ABV6LSW8</accession>
<organism evidence="1 2">
    <name type="scientific">Pontibacillus salicampi</name>
    <dbReference type="NCBI Taxonomy" id="1449801"/>
    <lineage>
        <taxon>Bacteria</taxon>
        <taxon>Bacillati</taxon>
        <taxon>Bacillota</taxon>
        <taxon>Bacilli</taxon>
        <taxon>Bacillales</taxon>
        <taxon>Bacillaceae</taxon>
        <taxon>Pontibacillus</taxon>
    </lineage>
</organism>
<reference evidence="1 2" key="1">
    <citation type="submission" date="2024-09" db="EMBL/GenBank/DDBJ databases">
        <authorList>
            <person name="Sun Q."/>
            <person name="Mori K."/>
        </authorList>
    </citation>
    <scope>NUCLEOTIDE SEQUENCE [LARGE SCALE GENOMIC DNA]</scope>
    <source>
        <strain evidence="1 2">NCAIM B.02529</strain>
    </source>
</reference>
<name>A0ABV6LSW8_9BACI</name>